<evidence type="ECO:0008006" key="3">
    <source>
        <dbReference type="Google" id="ProtNLM"/>
    </source>
</evidence>
<gene>
    <name evidence="1" type="ORF">GJW-30_1_03915</name>
</gene>
<organism evidence="1 2">
    <name type="scientific">Variibacter gotjawalensis</name>
    <dbReference type="NCBI Taxonomy" id="1333996"/>
    <lineage>
        <taxon>Bacteria</taxon>
        <taxon>Pseudomonadati</taxon>
        <taxon>Pseudomonadota</taxon>
        <taxon>Alphaproteobacteria</taxon>
        <taxon>Hyphomicrobiales</taxon>
        <taxon>Nitrobacteraceae</taxon>
        <taxon>Variibacter</taxon>
    </lineage>
</organism>
<evidence type="ECO:0000313" key="1">
    <source>
        <dbReference type="EMBL" id="BAT61358.1"/>
    </source>
</evidence>
<dbReference type="Proteomes" id="UP000236884">
    <property type="component" value="Chromosome"/>
</dbReference>
<keyword evidence="2" id="KW-1185">Reference proteome</keyword>
<dbReference type="AlphaFoldDB" id="A0A0S3PZP9"/>
<accession>A0A0S3PZP9</accession>
<name>A0A0S3PZP9_9BRAD</name>
<protein>
    <recommendedName>
        <fullName evidence="3">Patatin-like phospholipase</fullName>
    </recommendedName>
</protein>
<reference evidence="1 2" key="1">
    <citation type="submission" date="2015-08" db="EMBL/GenBank/DDBJ databases">
        <title>Investigation of the bacterial diversity of lava forest soil.</title>
        <authorList>
            <person name="Lee J.S."/>
        </authorList>
    </citation>
    <scope>NUCLEOTIDE SEQUENCE [LARGE SCALE GENOMIC DNA]</scope>
    <source>
        <strain evidence="1 2">GJW-30</strain>
    </source>
</reference>
<evidence type="ECO:0000313" key="2">
    <source>
        <dbReference type="Proteomes" id="UP000236884"/>
    </source>
</evidence>
<dbReference type="SUPFAM" id="SSF52151">
    <property type="entry name" value="FabD/lysophospholipase-like"/>
    <property type="match status" value="1"/>
</dbReference>
<dbReference type="InterPro" id="IPR016035">
    <property type="entry name" value="Acyl_Trfase/lysoPLipase"/>
</dbReference>
<dbReference type="EMBL" id="AP014946">
    <property type="protein sequence ID" value="BAT61358.1"/>
    <property type="molecule type" value="Genomic_DNA"/>
</dbReference>
<proteinExistence type="predicted"/>
<dbReference type="RefSeq" id="WP_096358067.1">
    <property type="nucleotide sequence ID" value="NZ_AP014946.1"/>
</dbReference>
<sequence length="354" mass="37740">MQTTTFTLKAGPGARAIIERNGLTPATIGAIGAAAGGPKWLIQGRLDRAIFAEWLREVPAAIPAIGSSIGAFRLACAAQADATAAYERFEAAYLAQTYSARPDAAEITREGRKLIAAILADGGADAVLSSPRLAVNFVVARLKGLTTADSRAAQMLGYGLAFFAHVARPRGLAGHVERYVFSASGEPALSIGADHFHTSWLPLSSANIAEAILASGTLPLIMERIVAIDGAPAGHYVDGGIIDYQMDLAHTDAAKVLFIPHYESRIVPRWFDKSLKWKKPRHTDRMVVLSPSPALIDKLPGKGIPNRKDFKHYAGDDTARLAAWRAAIDASERMAEEFRALVAAGKLEGAVQPL</sequence>
<dbReference type="KEGG" id="vgo:GJW-30_1_03915"/>
<dbReference type="OrthoDB" id="8586159at2"/>